<gene>
    <name evidence="2" type="ORF">PCS_00854</name>
</gene>
<evidence type="ECO:0000256" key="1">
    <source>
        <dbReference type="SAM" id="MobiDB-lite"/>
    </source>
</evidence>
<sequence>MMYTHADARKEPHDDADCFYFKSQDRPNDRRTR</sequence>
<evidence type="ECO:0000313" key="3">
    <source>
        <dbReference type="Proteomes" id="UP000011922"/>
    </source>
</evidence>
<reference evidence="2 3" key="1">
    <citation type="journal article" date="2013" name="Genome Announc.">
        <title>Draft Genome Sequence for Desulfovibrio africanus Strain PCS.</title>
        <authorList>
            <person name="Brown S.D."/>
            <person name="Utturkar S.M."/>
            <person name="Arkin A.P."/>
            <person name="Deutschbauer A.M."/>
            <person name="Elias D.A."/>
            <person name="Hazen T.C."/>
            <person name="Chakraborty R."/>
        </authorList>
    </citation>
    <scope>NUCLEOTIDE SEQUENCE [LARGE SCALE GENOMIC DNA]</scope>
    <source>
        <strain evidence="2 3">PCS</strain>
    </source>
</reference>
<feature type="compositionally biased region" description="Basic and acidic residues" evidence="1">
    <location>
        <begin position="23"/>
        <end position="33"/>
    </location>
</feature>
<comment type="caution">
    <text evidence="2">The sequence shown here is derived from an EMBL/GenBank/DDBJ whole genome shotgun (WGS) entry which is preliminary data.</text>
</comment>
<evidence type="ECO:0000313" key="2">
    <source>
        <dbReference type="EMBL" id="EMG38352.1"/>
    </source>
</evidence>
<feature type="compositionally biased region" description="Basic and acidic residues" evidence="1">
    <location>
        <begin position="1"/>
        <end position="16"/>
    </location>
</feature>
<dbReference type="PATRIC" id="fig|1262666.3.peg.864"/>
<organism evidence="2 3">
    <name type="scientific">Desulfocurvibacter africanus PCS</name>
    <dbReference type="NCBI Taxonomy" id="1262666"/>
    <lineage>
        <taxon>Bacteria</taxon>
        <taxon>Pseudomonadati</taxon>
        <taxon>Thermodesulfobacteriota</taxon>
        <taxon>Desulfovibrionia</taxon>
        <taxon>Desulfovibrionales</taxon>
        <taxon>Desulfovibrionaceae</taxon>
        <taxon>Desulfocurvibacter</taxon>
    </lineage>
</organism>
<protein>
    <submittedName>
        <fullName evidence="2">Uncharacterized protein</fullName>
    </submittedName>
</protein>
<accession>M5PVI0</accession>
<dbReference type="AlphaFoldDB" id="M5PVI0"/>
<feature type="region of interest" description="Disordered" evidence="1">
    <location>
        <begin position="1"/>
        <end position="33"/>
    </location>
</feature>
<dbReference type="Proteomes" id="UP000011922">
    <property type="component" value="Unassembled WGS sequence"/>
</dbReference>
<name>M5PVI0_DESAF</name>
<dbReference type="EMBL" id="AOSV01000005">
    <property type="protein sequence ID" value="EMG38352.1"/>
    <property type="molecule type" value="Genomic_DNA"/>
</dbReference>
<proteinExistence type="predicted"/>